<keyword evidence="1" id="KW-0812">Transmembrane</keyword>
<comment type="caution">
    <text evidence="3">The sequence shown here is derived from an EMBL/GenBank/DDBJ whole genome shotgun (WGS) entry which is preliminary data.</text>
</comment>
<keyword evidence="1" id="KW-0472">Membrane</keyword>
<dbReference type="GO" id="GO:0090313">
    <property type="term" value="P:regulation of protein targeting to membrane"/>
    <property type="evidence" value="ECO:0007669"/>
    <property type="project" value="TreeGrafter"/>
</dbReference>
<dbReference type="Pfam" id="PF05359">
    <property type="entry name" value="DUF748"/>
    <property type="match status" value="1"/>
</dbReference>
<evidence type="ECO:0000313" key="3">
    <source>
        <dbReference type="EMBL" id="GAN13840.1"/>
    </source>
</evidence>
<dbReference type="PANTHER" id="PTHR30441:SF4">
    <property type="entry name" value="PROTEIN ASMA"/>
    <property type="match status" value="1"/>
</dbReference>
<keyword evidence="1" id="KW-1133">Transmembrane helix</keyword>
<dbReference type="InterPro" id="IPR052894">
    <property type="entry name" value="AsmA-related"/>
</dbReference>
<dbReference type="InterPro" id="IPR008023">
    <property type="entry name" value="DUF748"/>
</dbReference>
<dbReference type="Pfam" id="PF05170">
    <property type="entry name" value="AsmA"/>
    <property type="match status" value="1"/>
</dbReference>
<reference evidence="3 4" key="1">
    <citation type="submission" date="2014-08" db="EMBL/GenBank/DDBJ databases">
        <title>Whole genome shotgun sequence of Sphingomonas paucimobilis NBRC 13935.</title>
        <authorList>
            <person name="Hosoyama A."/>
            <person name="Hashimoto M."/>
            <person name="Hosoyama Y."/>
            <person name="Noguchi M."/>
            <person name="Uohara A."/>
            <person name="Ohji S."/>
            <person name="Katano-Makiyama Y."/>
            <person name="Ichikawa N."/>
            <person name="Kimura A."/>
            <person name="Yamazoe A."/>
            <person name="Fujita N."/>
        </authorList>
    </citation>
    <scope>NUCLEOTIDE SEQUENCE [LARGE SCALE GENOMIC DNA]</scope>
    <source>
        <strain evidence="3 4">NBRC 13935</strain>
    </source>
</reference>
<dbReference type="EMBL" id="BBJS01000029">
    <property type="protein sequence ID" value="GAN13840.1"/>
    <property type="molecule type" value="Genomic_DNA"/>
</dbReference>
<feature type="domain" description="AsmA" evidence="2">
    <location>
        <begin position="300"/>
        <end position="506"/>
    </location>
</feature>
<protein>
    <submittedName>
        <fullName evidence="3">DNA, contig: SP629</fullName>
    </submittedName>
</protein>
<accession>A0A0C9M2I2</accession>
<evidence type="ECO:0000313" key="4">
    <source>
        <dbReference type="Proteomes" id="UP000032025"/>
    </source>
</evidence>
<dbReference type="PANTHER" id="PTHR30441">
    <property type="entry name" value="DUF748 DOMAIN-CONTAINING PROTEIN"/>
    <property type="match status" value="1"/>
</dbReference>
<dbReference type="AlphaFoldDB" id="A0A0C9M2I2"/>
<proteinExistence type="predicted"/>
<organism evidence="3 4">
    <name type="scientific">Sphingomonas paucimobilis NBRC 13935</name>
    <dbReference type="NCBI Taxonomy" id="1219050"/>
    <lineage>
        <taxon>Bacteria</taxon>
        <taxon>Pseudomonadati</taxon>
        <taxon>Pseudomonadota</taxon>
        <taxon>Alphaproteobacteria</taxon>
        <taxon>Sphingomonadales</taxon>
        <taxon>Sphingomonadaceae</taxon>
        <taxon>Sphingomonas</taxon>
    </lineage>
</organism>
<keyword evidence="4" id="KW-1185">Reference proteome</keyword>
<feature type="transmembrane region" description="Helical" evidence="1">
    <location>
        <begin position="34"/>
        <end position="57"/>
    </location>
</feature>
<sequence>MVLTQAERSTGPRVPLNMVQVTDRPGRRRHWGRIAIGLLIALPLLVLLLLAVFPWGVLRGAVTREATARFGRPVTIGSVHRVDTIGFHPTIAIEDLRIPQAAWAGQGDFAGLERAEIRFSVWPLLKGDFVPEDIRISGLRLALVRDKQGRTNWSRPGEPQQGGSASDLQGLVVTDGVVSYRDAKQGREALVRIAADPDHGLRAEGEGRIRGAPVTLRFTGAPVRPGPWRFAAAITGDLLTMNAQGTMDRPLDTDAMTLDLTARADDLKRIDAVIEAGLFRTRPVQLRAHVRHDNPRWTITDLRGRIGRSDLTGRLTVDKKEGRTLLDGDVAAGQLDFDDLSSPEGRAEAAALERRIGPRLVPNTRIDIGKIDTTDGTIRFKVGRVVSAQGASPITSLSGRMTMDHQLLTIGDIRMALREGVVRGQAVIDQRGGRSVPQLSLNLRLSGASVLSLAGQTPITGQVAAHAKLAGSGETVRAAIGRSNGRIGLVVANGTLPDRYAAALGFDAGAAFMGDSGRATLRCMILGVDMRNGTGRADPLIVDTSRSRLDGTGTVTFPDERLALRLTGAPKQGATLRLSGAATVTGTLEKPDLTIPREVKSVGNIFKSIGRAITGDSEPKAQNAACGALARQVLR</sequence>
<dbReference type="Proteomes" id="UP000032025">
    <property type="component" value="Unassembled WGS sequence"/>
</dbReference>
<dbReference type="GO" id="GO:0005886">
    <property type="term" value="C:plasma membrane"/>
    <property type="evidence" value="ECO:0007669"/>
    <property type="project" value="TreeGrafter"/>
</dbReference>
<evidence type="ECO:0000256" key="1">
    <source>
        <dbReference type="SAM" id="Phobius"/>
    </source>
</evidence>
<name>A0A0C9M2I2_SPHPI</name>
<gene>
    <name evidence="3" type="ORF">SP6_29_00320</name>
</gene>
<dbReference type="InterPro" id="IPR007844">
    <property type="entry name" value="AsmA"/>
</dbReference>
<evidence type="ECO:0000259" key="2">
    <source>
        <dbReference type="Pfam" id="PF05170"/>
    </source>
</evidence>